<evidence type="ECO:0000256" key="7">
    <source>
        <dbReference type="ARBA" id="ARBA00023015"/>
    </source>
</evidence>
<evidence type="ECO:0008006" key="14">
    <source>
        <dbReference type="Google" id="ProtNLM"/>
    </source>
</evidence>
<evidence type="ECO:0000256" key="6">
    <source>
        <dbReference type="ARBA" id="ARBA00022833"/>
    </source>
</evidence>
<evidence type="ECO:0000256" key="11">
    <source>
        <dbReference type="RuleBase" id="RU368090"/>
    </source>
</evidence>
<evidence type="ECO:0000313" key="12">
    <source>
        <dbReference type="EMBL" id="KAL3671782.1"/>
    </source>
</evidence>
<keyword evidence="7 11" id="KW-0805">Transcription regulation</keyword>
<dbReference type="GO" id="GO:0000439">
    <property type="term" value="C:transcription factor TFIIH core complex"/>
    <property type="evidence" value="ECO:0007669"/>
    <property type="project" value="UniProtKB-UniRule"/>
</dbReference>
<sequence length="295" mass="32176">MASSKANEATTSEAANEGLLVLVIDTNPVHWIGQGGSANDRAGLQQLISSTLVFVNSYLLLHRSNRIVIIAAHAGTSAMLYPDPGQDDTTGSAEQAARVNAGVLQRLQQLSDAPLDPIKPNQTAIAASLSRALCFINRAINEEPDLRPRILVIQKSPDVSEHYIAIMNGIFSAQKKNVAVDACILATEHSSFMQQAAYLTGGIYYKPNDHSGLLQYLISIYLPNPSMRKLLKLPSQDSVDFRAMCFCHREVISTAFVCPVCLSLFCEFRPICSTCGIRSHIQPKKNGLNKRPRVA</sequence>
<dbReference type="PANTHER" id="PTHR12831">
    <property type="entry name" value="TRANSCRIPTION INITIATION FACTOR IIH TFIIH , POLYPEPTIDE 3-RELATED"/>
    <property type="match status" value="1"/>
</dbReference>
<keyword evidence="4 11" id="KW-0227">DNA damage</keyword>
<dbReference type="GO" id="GO:0006289">
    <property type="term" value="P:nucleotide-excision repair"/>
    <property type="evidence" value="ECO:0007669"/>
    <property type="project" value="UniProtKB-UniRule"/>
</dbReference>
<comment type="similarity">
    <text evidence="2 11">Belongs to the TFB4 family.</text>
</comment>
<keyword evidence="13" id="KW-1185">Reference proteome</keyword>
<keyword evidence="6 11" id="KW-0862">Zinc</keyword>
<keyword evidence="9 11" id="KW-0234">DNA repair</keyword>
<evidence type="ECO:0000256" key="8">
    <source>
        <dbReference type="ARBA" id="ARBA00023163"/>
    </source>
</evidence>
<evidence type="ECO:0000313" key="13">
    <source>
        <dbReference type="Proteomes" id="UP001632037"/>
    </source>
</evidence>
<evidence type="ECO:0000256" key="1">
    <source>
        <dbReference type="ARBA" id="ARBA00004123"/>
    </source>
</evidence>
<name>A0ABD3G0P1_9STRA</name>
<dbReference type="PANTHER" id="PTHR12831:SF0">
    <property type="entry name" value="GENERAL TRANSCRIPTION FACTOR IIH SUBUNIT 3"/>
    <property type="match status" value="1"/>
</dbReference>
<dbReference type="Proteomes" id="UP001632037">
    <property type="component" value="Unassembled WGS sequence"/>
</dbReference>
<evidence type="ECO:0000256" key="3">
    <source>
        <dbReference type="ARBA" id="ARBA00022723"/>
    </source>
</evidence>
<keyword evidence="10 11" id="KW-0539">Nucleus</keyword>
<proteinExistence type="inferred from homology"/>
<protein>
    <recommendedName>
        <fullName evidence="14">General transcription factor IIH subunit</fullName>
    </recommendedName>
</protein>
<evidence type="ECO:0000256" key="9">
    <source>
        <dbReference type="ARBA" id="ARBA00023204"/>
    </source>
</evidence>
<organism evidence="12 13">
    <name type="scientific">Phytophthora oleae</name>
    <dbReference type="NCBI Taxonomy" id="2107226"/>
    <lineage>
        <taxon>Eukaryota</taxon>
        <taxon>Sar</taxon>
        <taxon>Stramenopiles</taxon>
        <taxon>Oomycota</taxon>
        <taxon>Peronosporomycetes</taxon>
        <taxon>Peronosporales</taxon>
        <taxon>Peronosporaceae</taxon>
        <taxon>Phytophthora</taxon>
    </lineage>
</organism>
<evidence type="ECO:0000256" key="4">
    <source>
        <dbReference type="ARBA" id="ARBA00022763"/>
    </source>
</evidence>
<dbReference type="Pfam" id="PF03850">
    <property type="entry name" value="Tfb4"/>
    <property type="match status" value="1"/>
</dbReference>
<dbReference type="Gene3D" id="3.40.50.410">
    <property type="entry name" value="von Willebrand factor, type A domain"/>
    <property type="match status" value="1"/>
</dbReference>
<keyword evidence="8 11" id="KW-0804">Transcription</keyword>
<dbReference type="EMBL" id="JBIMZQ010000005">
    <property type="protein sequence ID" value="KAL3671782.1"/>
    <property type="molecule type" value="Genomic_DNA"/>
</dbReference>
<dbReference type="FunFam" id="3.40.50.410:FF:000101">
    <property type="entry name" value="General transcription factor IIH subunit, putative"/>
    <property type="match status" value="1"/>
</dbReference>
<comment type="subcellular location">
    <subcellularLocation>
        <location evidence="1 11">Nucleus</location>
    </subcellularLocation>
</comment>
<keyword evidence="3 11" id="KW-0479">Metal-binding</keyword>
<reference evidence="12 13" key="1">
    <citation type="submission" date="2024-09" db="EMBL/GenBank/DDBJ databases">
        <title>Genome sequencing and assembly of Phytophthora oleae, isolate VK10A, causative agent of rot of olive drupes.</title>
        <authorList>
            <person name="Conti Taguali S."/>
            <person name="Riolo M."/>
            <person name="La Spada F."/>
            <person name="Cacciola S.O."/>
            <person name="Dionisio G."/>
        </authorList>
    </citation>
    <scope>NUCLEOTIDE SEQUENCE [LARGE SCALE GENOMIC DNA]</scope>
    <source>
        <strain evidence="12 13">VK10A</strain>
    </source>
</reference>
<evidence type="ECO:0000256" key="10">
    <source>
        <dbReference type="ARBA" id="ARBA00023242"/>
    </source>
</evidence>
<gene>
    <name evidence="12" type="ORF">V7S43_003691</name>
</gene>
<comment type="caution">
    <text evidence="12">The sequence shown here is derived from an EMBL/GenBank/DDBJ whole genome shotgun (WGS) entry which is preliminary data.</text>
</comment>
<dbReference type="InterPro" id="IPR036465">
    <property type="entry name" value="vWFA_dom_sf"/>
</dbReference>
<evidence type="ECO:0000256" key="5">
    <source>
        <dbReference type="ARBA" id="ARBA00022771"/>
    </source>
</evidence>
<dbReference type="AlphaFoldDB" id="A0ABD3G0P1"/>
<keyword evidence="5 11" id="KW-0863">Zinc-finger</keyword>
<dbReference type="GO" id="GO:0005675">
    <property type="term" value="C:transcription factor TFIIH holo complex"/>
    <property type="evidence" value="ECO:0007669"/>
    <property type="project" value="UniProtKB-UniRule"/>
</dbReference>
<evidence type="ECO:0000256" key="2">
    <source>
        <dbReference type="ARBA" id="ARBA00005273"/>
    </source>
</evidence>
<dbReference type="GO" id="GO:0008270">
    <property type="term" value="F:zinc ion binding"/>
    <property type="evidence" value="ECO:0007669"/>
    <property type="project" value="UniProtKB-KW"/>
</dbReference>
<accession>A0ABD3G0P1</accession>
<dbReference type="InterPro" id="IPR004600">
    <property type="entry name" value="TFIIH_Tfb4/GTF2H3"/>
</dbReference>